<sequence>MLKKYVLQIMTFFLVAVAAGQSNMPYSAYSNLIKDIGTEGVYVHYNTNLLFTGEYLHFKLYALSKKNQSLSKTSKIAYVELLDGDGERKIIQKVKLVDGMGQGDIFVPTNLDSGHYTFVAYTAYMKNWPSDTFFADDVVVLNPYTNDQKVFWESKGKDSLDDGLMNLNKEATKTLSKDLGLALDKSQYGKREKVRLKVETKPNNSGIYSISVRKLSKELTYGDRISPVDYTKNYKLVDLDEASNDYLPDLRGEMVAGRLSSINGLQTMNKKVVFSLPGNQYSFKMVTTDSEGKFRFSLHSENLDTESIFQVWGVDKDQYSVEVASVPELNLRRSPSKHFVLNKGMKKLIEERSTHNQIENAYFNSKPDTVKLNNNFIPIYGNNFIEYNLDEYTRFPTFRETLVEIVDNAWIASNNEGEENIFVRDFEATNMDVGYNPLIIVDGILLQDHEDLIDYDVKRVETIRLARNQYVVGGQIFQGVFDVKTFDSDFAENYQKTYLNKISLLRPKPQKKYFKQNYGSKTFGTIPDFRQQLLWEPNLELGEPTTTLEFYTSDLEGEFEIVIEGFTARMQPVKVVTKFKVQ</sequence>
<proteinExistence type="predicted"/>
<evidence type="ECO:0000313" key="2">
    <source>
        <dbReference type="EMBL" id="AEM70654.1"/>
    </source>
</evidence>
<dbReference type="EMBL" id="CP002999">
    <property type="protein sequence ID" value="AEM70654.1"/>
    <property type="molecule type" value="Genomic_DNA"/>
</dbReference>
<reference evidence="3" key="1">
    <citation type="submission" date="2011-08" db="EMBL/GenBank/DDBJ databases">
        <title>The complete genome of Muricauda ruestringensis DSM 13258.</title>
        <authorList>
            <person name="Lucas S."/>
            <person name="Han J."/>
            <person name="Lapidus A."/>
            <person name="Bruce D."/>
            <person name="Goodwin L."/>
            <person name="Pitluck S."/>
            <person name="Peters L."/>
            <person name="Kyrpides N."/>
            <person name="Mavromatis K."/>
            <person name="Ivanova N."/>
            <person name="Ovchinnikova G."/>
            <person name="Teshima H."/>
            <person name="Detter J.C."/>
            <person name="Tapia R."/>
            <person name="Han C."/>
            <person name="Land M."/>
            <person name="Hauser L."/>
            <person name="Markowitz V."/>
            <person name="Cheng J.-F."/>
            <person name="Hugenholtz P."/>
            <person name="Woyke T."/>
            <person name="Wu D."/>
            <person name="Spring S."/>
            <person name="Schroeder M."/>
            <person name="Brambilla E."/>
            <person name="Klenk H.-P."/>
            <person name="Eisen J.A."/>
        </authorList>
    </citation>
    <scope>NUCLEOTIDE SEQUENCE [LARGE SCALE GENOMIC DNA]</scope>
    <source>
        <strain evidence="3">DSM 13258 / LMG 19739 / B1</strain>
    </source>
</reference>
<evidence type="ECO:0000313" key="3">
    <source>
        <dbReference type="Proteomes" id="UP000008908"/>
    </source>
</evidence>
<dbReference type="Proteomes" id="UP000008908">
    <property type="component" value="Chromosome"/>
</dbReference>
<protein>
    <recommendedName>
        <fullName evidence="4">TonB-dependent receptor plug</fullName>
    </recommendedName>
</protein>
<dbReference type="HOGENOM" id="CLU_013214_2_0_10"/>
<dbReference type="AlphaFoldDB" id="G2PI80"/>
<evidence type="ECO:0008006" key="4">
    <source>
        <dbReference type="Google" id="ProtNLM"/>
    </source>
</evidence>
<dbReference type="STRING" id="886377.Murru_1614"/>
<accession>G2PI80</accession>
<gene>
    <name evidence="2" type="ordered locus">Murru_1614</name>
</gene>
<name>G2PI80_ALLRU</name>
<dbReference type="eggNOG" id="COG2373">
    <property type="taxonomic scope" value="Bacteria"/>
</dbReference>
<reference evidence="2 3" key="2">
    <citation type="journal article" date="2012" name="Stand. Genomic Sci.">
        <title>Complete genome sequence of the facultatively anaerobic, appendaged bacterium Muricauda ruestringensis type strain (B1(T)).</title>
        <authorList>
            <person name="Huntemann M."/>
            <person name="Teshima H."/>
            <person name="Lapidus A."/>
            <person name="Nolan M."/>
            <person name="Lucas S."/>
            <person name="Hammon N."/>
            <person name="Deshpande S."/>
            <person name="Cheng J.F."/>
            <person name="Tapia R."/>
            <person name="Goodwin L.A."/>
            <person name="Pitluck S."/>
            <person name="Liolios K."/>
            <person name="Pagani I."/>
            <person name="Ivanova N."/>
            <person name="Mavromatis K."/>
            <person name="Mikhailova N."/>
            <person name="Pati A."/>
            <person name="Chen A."/>
            <person name="Palaniappan K."/>
            <person name="Land M."/>
            <person name="Hauser L."/>
            <person name="Pan C."/>
            <person name="Brambilla E.M."/>
            <person name="Rohde M."/>
            <person name="Spring S."/>
            <person name="Goker M."/>
            <person name="Detter J.C."/>
            <person name="Bristow J."/>
            <person name="Eisen J.A."/>
            <person name="Markowitz V."/>
            <person name="Hugenholtz P."/>
            <person name="Kyrpides N.C."/>
            <person name="Klenk H.P."/>
            <person name="Woyke T."/>
        </authorList>
    </citation>
    <scope>NUCLEOTIDE SEQUENCE [LARGE SCALE GENOMIC DNA]</scope>
    <source>
        <strain evidence="3">DSM 13258 / LMG 19739 / B1</strain>
    </source>
</reference>
<feature type="chain" id="PRO_5003435297" description="TonB-dependent receptor plug" evidence="1">
    <location>
        <begin position="19"/>
        <end position="582"/>
    </location>
</feature>
<feature type="signal peptide" evidence="1">
    <location>
        <begin position="1"/>
        <end position="18"/>
    </location>
</feature>
<evidence type="ECO:0000256" key="1">
    <source>
        <dbReference type="SAM" id="SignalP"/>
    </source>
</evidence>
<dbReference type="KEGG" id="mrs:Murru_1614"/>
<keyword evidence="3" id="KW-1185">Reference proteome</keyword>
<organism evidence="2 3">
    <name type="scientific">Allomuricauda ruestringensis (strain DSM 13258 / CIP 107369 / LMG 19739 / B1)</name>
    <name type="common">Muricauda ruestringensis</name>
    <dbReference type="NCBI Taxonomy" id="886377"/>
    <lineage>
        <taxon>Bacteria</taxon>
        <taxon>Pseudomonadati</taxon>
        <taxon>Bacteroidota</taxon>
        <taxon>Flavobacteriia</taxon>
        <taxon>Flavobacteriales</taxon>
        <taxon>Flavobacteriaceae</taxon>
        <taxon>Flagellimonas</taxon>
    </lineage>
</organism>
<keyword evidence="1" id="KW-0732">Signal</keyword>